<dbReference type="OMA" id="HYKPLHK"/>
<dbReference type="InterPro" id="IPR005123">
    <property type="entry name" value="Oxoglu/Fe-dep_dioxygenase_dom"/>
</dbReference>
<keyword evidence="6" id="KW-0408">Iron</keyword>
<evidence type="ECO:0000313" key="8">
    <source>
        <dbReference type="EMBL" id="KVH97613.1"/>
    </source>
</evidence>
<evidence type="ECO:0000256" key="6">
    <source>
        <dbReference type="ARBA" id="ARBA00023004"/>
    </source>
</evidence>
<name>A0A103XVF4_CYNCS</name>
<evidence type="ECO:0000259" key="7">
    <source>
        <dbReference type="PROSITE" id="PS51471"/>
    </source>
</evidence>
<comment type="caution">
    <text evidence="8">The sequence shown here is derived from an EMBL/GenBank/DDBJ whole genome shotgun (WGS) entry which is preliminary data.</text>
</comment>
<dbReference type="EMBL" id="LEKV01003824">
    <property type="protein sequence ID" value="KVH97613.1"/>
    <property type="molecule type" value="Genomic_DNA"/>
</dbReference>
<proteinExistence type="predicted"/>
<feature type="domain" description="Fe2OG dioxygenase" evidence="7">
    <location>
        <begin position="264"/>
        <end position="366"/>
    </location>
</feature>
<dbReference type="PANTHER" id="PTHR24014">
    <property type="entry name" value="2-OXOGLUTARATE AND IRON-DEPENDENT OXYGENASE DOMAIN-CONTAINING PROTEIN 2"/>
    <property type="match status" value="1"/>
</dbReference>
<keyword evidence="4 8" id="KW-0223">Dioxygenase</keyword>
<keyword evidence="3" id="KW-0847">Vitamin C</keyword>
<sequence length="410" mass="47462">MSLDRAVERGKDSSLPPMSMALVAVSNGNGNGTGPATSNASYRLRLNPNQDHKPDNYEDLRLEFTPLLFSSLERYLPPNLLNVPRDTKYKYMRDILRRYSTEGERTRDQKHREYRQKIISNYQPLYRELYTLNPATFFVQSFVKAFSASDKNKDESIRSIMSEPTPGVYTFDMLQPRFCEMLLSEVENFEKWVHETKFRIMRPNTMNKYGAVLDDFGMESMLEKLMEDFIRHISKIFFPDVGGYSLDSHHGFVVEYGMDRDSSKFLTAASAFYLDQNTHISSFIGFHVDDSEVTLNVCLGKQFTGGELFFRGVRCEKHVNSETHAEEIYDYAHFPGRAIIHRGRHRHGARATTSGHRINLLLWCRRELKKHQKEFLSWCGECQREKQARLLQSVAAKKMELLLVEGDAAS</sequence>
<gene>
    <name evidence="8" type="ORF">Ccrd_000264</name>
</gene>
<organism evidence="8 9">
    <name type="scientific">Cynara cardunculus var. scolymus</name>
    <name type="common">Globe artichoke</name>
    <name type="synonym">Cynara scolymus</name>
    <dbReference type="NCBI Taxonomy" id="59895"/>
    <lineage>
        <taxon>Eukaryota</taxon>
        <taxon>Viridiplantae</taxon>
        <taxon>Streptophyta</taxon>
        <taxon>Embryophyta</taxon>
        <taxon>Tracheophyta</taxon>
        <taxon>Spermatophyta</taxon>
        <taxon>Magnoliopsida</taxon>
        <taxon>eudicotyledons</taxon>
        <taxon>Gunneridae</taxon>
        <taxon>Pentapetalae</taxon>
        <taxon>asterids</taxon>
        <taxon>campanulids</taxon>
        <taxon>Asterales</taxon>
        <taxon>Asteraceae</taxon>
        <taxon>Carduoideae</taxon>
        <taxon>Cardueae</taxon>
        <taxon>Carduinae</taxon>
        <taxon>Cynara</taxon>
    </lineage>
</organism>
<dbReference type="GO" id="GO:0051213">
    <property type="term" value="F:dioxygenase activity"/>
    <property type="evidence" value="ECO:0007669"/>
    <property type="project" value="UniProtKB-KW"/>
</dbReference>
<keyword evidence="5" id="KW-0560">Oxidoreductase</keyword>
<accession>A0A103XVF4</accession>
<protein>
    <submittedName>
        <fullName evidence="8">Oxoglutarate/iron-dependent dioxygenase</fullName>
    </submittedName>
</protein>
<dbReference type="GO" id="GO:0031418">
    <property type="term" value="F:L-ascorbic acid binding"/>
    <property type="evidence" value="ECO:0007669"/>
    <property type="project" value="UniProtKB-KW"/>
</dbReference>
<dbReference type="Proteomes" id="UP000243975">
    <property type="component" value="Unassembled WGS sequence"/>
</dbReference>
<evidence type="ECO:0000256" key="3">
    <source>
        <dbReference type="ARBA" id="ARBA00022896"/>
    </source>
</evidence>
<dbReference type="Gene3D" id="2.60.120.620">
    <property type="entry name" value="q2cbj1_9rhob like domain"/>
    <property type="match status" value="1"/>
</dbReference>
<dbReference type="GO" id="GO:0005506">
    <property type="term" value="F:iron ion binding"/>
    <property type="evidence" value="ECO:0007669"/>
    <property type="project" value="InterPro"/>
</dbReference>
<evidence type="ECO:0000313" key="9">
    <source>
        <dbReference type="Proteomes" id="UP000243975"/>
    </source>
</evidence>
<dbReference type="PANTHER" id="PTHR24014:SF4">
    <property type="entry name" value="2-OXOGLUTARATE AND IRON-DEPENDENT OXYGENASE DOMAIN-CONTAINING PROTEIN 2"/>
    <property type="match status" value="1"/>
</dbReference>
<evidence type="ECO:0000256" key="4">
    <source>
        <dbReference type="ARBA" id="ARBA00022964"/>
    </source>
</evidence>
<evidence type="ECO:0000256" key="5">
    <source>
        <dbReference type="ARBA" id="ARBA00023002"/>
    </source>
</evidence>
<dbReference type="Gramene" id="KVH97613">
    <property type="protein sequence ID" value="KVH97613"/>
    <property type="gene ID" value="Ccrd_000264"/>
</dbReference>
<keyword evidence="9" id="KW-1185">Reference proteome</keyword>
<dbReference type="InterPro" id="IPR006620">
    <property type="entry name" value="Pro_4_hyd_alph"/>
</dbReference>
<keyword evidence="2" id="KW-0479">Metal-binding</keyword>
<evidence type="ECO:0000256" key="2">
    <source>
        <dbReference type="ARBA" id="ARBA00022723"/>
    </source>
</evidence>
<comment type="cofactor">
    <cofactor evidence="1">
        <name>L-ascorbate</name>
        <dbReference type="ChEBI" id="CHEBI:38290"/>
    </cofactor>
</comment>
<dbReference type="AlphaFoldDB" id="A0A103XVF4"/>
<evidence type="ECO:0000256" key="1">
    <source>
        <dbReference type="ARBA" id="ARBA00001961"/>
    </source>
</evidence>
<dbReference type="PROSITE" id="PS51471">
    <property type="entry name" value="FE2OG_OXY"/>
    <property type="match status" value="1"/>
</dbReference>
<dbReference type="SMART" id="SM00702">
    <property type="entry name" value="P4Hc"/>
    <property type="match status" value="1"/>
</dbReference>
<dbReference type="GO" id="GO:0016705">
    <property type="term" value="F:oxidoreductase activity, acting on paired donors, with incorporation or reduction of molecular oxygen"/>
    <property type="evidence" value="ECO:0007669"/>
    <property type="project" value="InterPro"/>
</dbReference>
<reference evidence="8 9" key="1">
    <citation type="journal article" date="2016" name="Sci. Rep.">
        <title>The genome sequence of the outbreeding globe artichoke constructed de novo incorporating a phase-aware low-pass sequencing strategy of F1 progeny.</title>
        <authorList>
            <person name="Scaglione D."/>
            <person name="Reyes-Chin-Wo S."/>
            <person name="Acquadro A."/>
            <person name="Froenicke L."/>
            <person name="Portis E."/>
            <person name="Beitel C."/>
            <person name="Tirone M."/>
            <person name="Mauro R."/>
            <person name="Lo Monaco A."/>
            <person name="Mauromicale G."/>
            <person name="Faccioli P."/>
            <person name="Cattivelli L."/>
            <person name="Rieseberg L."/>
            <person name="Michelmore R."/>
            <person name="Lanteri S."/>
        </authorList>
    </citation>
    <scope>NUCLEOTIDE SEQUENCE [LARGE SCALE GENOMIC DNA]</scope>
    <source>
        <strain evidence="8">2C</strain>
    </source>
</reference>
<dbReference type="Pfam" id="PF25238">
    <property type="entry name" value="OGFOD2-like"/>
    <property type="match status" value="1"/>
</dbReference>